<feature type="transmembrane region" description="Helical" evidence="1">
    <location>
        <begin position="295"/>
        <end position="311"/>
    </location>
</feature>
<keyword evidence="4" id="KW-1185">Reference proteome</keyword>
<gene>
    <name evidence="3" type="ORF">ASPSYDRAFT_84579</name>
</gene>
<dbReference type="PANTHER" id="PTHR34502:SF4">
    <property type="entry name" value="DUF6594 DOMAIN-CONTAINING PROTEIN"/>
    <property type="match status" value="1"/>
</dbReference>
<keyword evidence="1" id="KW-0812">Transmembrane</keyword>
<keyword evidence="1" id="KW-1133">Transmembrane helix</keyword>
<feature type="transmembrane region" description="Helical" evidence="1">
    <location>
        <begin position="242"/>
        <end position="262"/>
    </location>
</feature>
<sequence length="316" mass="36196">MEKISTIISNQRELNPSNMTVDEARTKPKKYSGYPELVKYLASDHSLPIVRRFDRLTLRVMLRLQDEITEIEEQLDAIDKSQMSRDVPEDINNGTFRADPVPERTRLLQNAHEKLERYHCFVHKYSKLRSCVEPRESTIRNFQNWIDNNSRFDIIEDEEGEEEEELVDVPINNEEVQFLTSPDLLPIVPDQRSPFRKFLARSKTFRQAKLWHRDIPDSLVPVPDDGSLLLTDDAKLFIFEKALSGLIGIVMLVLPMWVLAPVDGFYTEIATVTVFVCALTSIVWAATAVRPFESLAVPAGYATFLVLFLLAKKGSA</sequence>
<name>A0A1L9TYQ8_9EURO</name>
<proteinExistence type="predicted"/>
<evidence type="ECO:0000259" key="2">
    <source>
        <dbReference type="Pfam" id="PF20237"/>
    </source>
</evidence>
<evidence type="ECO:0000313" key="4">
    <source>
        <dbReference type="Proteomes" id="UP000184356"/>
    </source>
</evidence>
<dbReference type="EMBL" id="KV878582">
    <property type="protein sequence ID" value="OJJ64577.1"/>
    <property type="molecule type" value="Genomic_DNA"/>
</dbReference>
<evidence type="ECO:0000256" key="1">
    <source>
        <dbReference type="SAM" id="Phobius"/>
    </source>
</evidence>
<keyword evidence="1" id="KW-0472">Membrane</keyword>
<dbReference type="VEuPathDB" id="FungiDB:ASPSYDRAFT_84579"/>
<dbReference type="GeneID" id="63767444"/>
<accession>A0A1L9TYQ8</accession>
<dbReference type="Proteomes" id="UP000184356">
    <property type="component" value="Unassembled WGS sequence"/>
</dbReference>
<feature type="transmembrane region" description="Helical" evidence="1">
    <location>
        <begin position="269"/>
        <end position="289"/>
    </location>
</feature>
<dbReference type="PANTHER" id="PTHR34502">
    <property type="entry name" value="DUF6594 DOMAIN-CONTAINING PROTEIN-RELATED"/>
    <property type="match status" value="1"/>
</dbReference>
<evidence type="ECO:0000313" key="3">
    <source>
        <dbReference type="EMBL" id="OJJ64577.1"/>
    </source>
</evidence>
<dbReference type="InterPro" id="IPR046529">
    <property type="entry name" value="DUF6594"/>
</dbReference>
<dbReference type="OrthoDB" id="5416037at2759"/>
<dbReference type="Pfam" id="PF20237">
    <property type="entry name" value="DUF6594"/>
    <property type="match status" value="1"/>
</dbReference>
<dbReference type="STRING" id="1036612.A0A1L9TYQ8"/>
<dbReference type="AlphaFoldDB" id="A0A1L9TYQ8"/>
<organism evidence="3 4">
    <name type="scientific">Aspergillus sydowii CBS 593.65</name>
    <dbReference type="NCBI Taxonomy" id="1036612"/>
    <lineage>
        <taxon>Eukaryota</taxon>
        <taxon>Fungi</taxon>
        <taxon>Dikarya</taxon>
        <taxon>Ascomycota</taxon>
        <taxon>Pezizomycotina</taxon>
        <taxon>Eurotiomycetes</taxon>
        <taxon>Eurotiomycetidae</taxon>
        <taxon>Eurotiales</taxon>
        <taxon>Aspergillaceae</taxon>
        <taxon>Aspergillus</taxon>
        <taxon>Aspergillus subgen. Nidulantes</taxon>
    </lineage>
</organism>
<feature type="domain" description="DUF6594" evidence="2">
    <location>
        <begin position="34"/>
        <end position="306"/>
    </location>
</feature>
<reference evidence="4" key="1">
    <citation type="journal article" date="2017" name="Genome Biol.">
        <title>Comparative genomics reveals high biological diversity and specific adaptations in the industrially and medically important fungal genus Aspergillus.</title>
        <authorList>
            <person name="de Vries R.P."/>
            <person name="Riley R."/>
            <person name="Wiebenga A."/>
            <person name="Aguilar-Osorio G."/>
            <person name="Amillis S."/>
            <person name="Uchima C.A."/>
            <person name="Anderluh G."/>
            <person name="Asadollahi M."/>
            <person name="Askin M."/>
            <person name="Barry K."/>
            <person name="Battaglia E."/>
            <person name="Bayram O."/>
            <person name="Benocci T."/>
            <person name="Braus-Stromeyer S.A."/>
            <person name="Caldana C."/>
            <person name="Canovas D."/>
            <person name="Cerqueira G.C."/>
            <person name="Chen F."/>
            <person name="Chen W."/>
            <person name="Choi C."/>
            <person name="Clum A."/>
            <person name="Dos Santos R.A."/>
            <person name="Damasio A.R."/>
            <person name="Diallinas G."/>
            <person name="Emri T."/>
            <person name="Fekete E."/>
            <person name="Flipphi M."/>
            <person name="Freyberg S."/>
            <person name="Gallo A."/>
            <person name="Gournas C."/>
            <person name="Habgood R."/>
            <person name="Hainaut M."/>
            <person name="Harispe M.L."/>
            <person name="Henrissat B."/>
            <person name="Hilden K.S."/>
            <person name="Hope R."/>
            <person name="Hossain A."/>
            <person name="Karabika E."/>
            <person name="Karaffa L."/>
            <person name="Karanyi Z."/>
            <person name="Krasevec N."/>
            <person name="Kuo A."/>
            <person name="Kusch H."/>
            <person name="LaButti K."/>
            <person name="Lagendijk E.L."/>
            <person name="Lapidus A."/>
            <person name="Levasseur A."/>
            <person name="Lindquist E."/>
            <person name="Lipzen A."/>
            <person name="Logrieco A.F."/>
            <person name="MacCabe A."/>
            <person name="Maekelae M.R."/>
            <person name="Malavazi I."/>
            <person name="Melin P."/>
            <person name="Meyer V."/>
            <person name="Mielnichuk N."/>
            <person name="Miskei M."/>
            <person name="Molnar A.P."/>
            <person name="Mule G."/>
            <person name="Ngan C.Y."/>
            <person name="Orejas M."/>
            <person name="Orosz E."/>
            <person name="Ouedraogo J.P."/>
            <person name="Overkamp K.M."/>
            <person name="Park H.-S."/>
            <person name="Perrone G."/>
            <person name="Piumi F."/>
            <person name="Punt P.J."/>
            <person name="Ram A.F."/>
            <person name="Ramon A."/>
            <person name="Rauscher S."/>
            <person name="Record E."/>
            <person name="Riano-Pachon D.M."/>
            <person name="Robert V."/>
            <person name="Roehrig J."/>
            <person name="Ruller R."/>
            <person name="Salamov A."/>
            <person name="Salih N.S."/>
            <person name="Samson R.A."/>
            <person name="Sandor E."/>
            <person name="Sanguinetti M."/>
            <person name="Schuetze T."/>
            <person name="Sepcic K."/>
            <person name="Shelest E."/>
            <person name="Sherlock G."/>
            <person name="Sophianopoulou V."/>
            <person name="Squina F.M."/>
            <person name="Sun H."/>
            <person name="Susca A."/>
            <person name="Todd R.B."/>
            <person name="Tsang A."/>
            <person name="Unkles S.E."/>
            <person name="van de Wiele N."/>
            <person name="van Rossen-Uffink D."/>
            <person name="Oliveira J.V."/>
            <person name="Vesth T.C."/>
            <person name="Visser J."/>
            <person name="Yu J.-H."/>
            <person name="Zhou M."/>
            <person name="Andersen M.R."/>
            <person name="Archer D.B."/>
            <person name="Baker S.E."/>
            <person name="Benoit I."/>
            <person name="Brakhage A.A."/>
            <person name="Braus G.H."/>
            <person name="Fischer R."/>
            <person name="Frisvad J.C."/>
            <person name="Goldman G.H."/>
            <person name="Houbraken J."/>
            <person name="Oakley B."/>
            <person name="Pocsi I."/>
            <person name="Scazzocchio C."/>
            <person name="Seiboth B."/>
            <person name="vanKuyk P.A."/>
            <person name="Wortman J."/>
            <person name="Dyer P.S."/>
            <person name="Grigoriev I.V."/>
        </authorList>
    </citation>
    <scope>NUCLEOTIDE SEQUENCE [LARGE SCALE GENOMIC DNA]</scope>
    <source>
        <strain evidence="4">CBS 593.65</strain>
    </source>
</reference>
<protein>
    <recommendedName>
        <fullName evidence="2">DUF6594 domain-containing protein</fullName>
    </recommendedName>
</protein>
<dbReference type="RefSeq" id="XP_040708383.1">
    <property type="nucleotide sequence ID" value="XM_040851371.1"/>
</dbReference>